<protein>
    <submittedName>
        <fullName evidence="2">SWIM-type domain-containing protein</fullName>
    </submittedName>
</protein>
<feature type="compositionally biased region" description="Acidic residues" evidence="1">
    <location>
        <begin position="552"/>
        <end position="561"/>
    </location>
</feature>
<keyword evidence="3" id="KW-1185">Reference proteome</keyword>
<comment type="caution">
    <text evidence="2">The sequence shown here is derived from an EMBL/GenBank/DDBJ whole genome shotgun (WGS) entry which is preliminary data.</text>
</comment>
<dbReference type="AlphaFoldDB" id="A0A8H6S5F5"/>
<evidence type="ECO:0000313" key="2">
    <source>
        <dbReference type="EMBL" id="KAF7293435.1"/>
    </source>
</evidence>
<dbReference type="OrthoDB" id="2422225at2759"/>
<feature type="region of interest" description="Disordered" evidence="1">
    <location>
        <begin position="552"/>
        <end position="572"/>
    </location>
</feature>
<dbReference type="EMBL" id="JACAZF010000010">
    <property type="protein sequence ID" value="KAF7293435.1"/>
    <property type="molecule type" value="Genomic_DNA"/>
</dbReference>
<organism evidence="2 3">
    <name type="scientific">Mycena indigotica</name>
    <dbReference type="NCBI Taxonomy" id="2126181"/>
    <lineage>
        <taxon>Eukaryota</taxon>
        <taxon>Fungi</taxon>
        <taxon>Dikarya</taxon>
        <taxon>Basidiomycota</taxon>
        <taxon>Agaricomycotina</taxon>
        <taxon>Agaricomycetes</taxon>
        <taxon>Agaricomycetidae</taxon>
        <taxon>Agaricales</taxon>
        <taxon>Marasmiineae</taxon>
        <taxon>Mycenaceae</taxon>
        <taxon>Mycena</taxon>
    </lineage>
</organism>
<evidence type="ECO:0000313" key="3">
    <source>
        <dbReference type="Proteomes" id="UP000636479"/>
    </source>
</evidence>
<reference evidence="2" key="1">
    <citation type="submission" date="2020-05" db="EMBL/GenBank/DDBJ databases">
        <title>Mycena genomes resolve the evolution of fungal bioluminescence.</title>
        <authorList>
            <person name="Tsai I.J."/>
        </authorList>
    </citation>
    <scope>NUCLEOTIDE SEQUENCE</scope>
    <source>
        <strain evidence="2">171206Taipei</strain>
    </source>
</reference>
<name>A0A8H6S5F5_9AGAR</name>
<gene>
    <name evidence="2" type="ORF">MIND_01120900</name>
</gene>
<sequence>MAFPDSLPPTSIAKLPKNKMFVSDAGAAAIVAKSHLVFDLVYDHTANPSAQVDAISHLARYNVHHDPDGPCPTGHWSIAWSNHKDRSSPPAIWSIKYILMVCTCGYDHTKRNSKNRTAAFPLTDCPAHLEITVHPPTGAILRVRGLAEHNAACDSAMLEHRPHQPVAAIVYRTALEQLSSGAQMRAIFRKNVELIRIGRGKHGYPGFPVDRVKDPYRWLLDQRKETRSILRQFQRLKGVKLRERAEYNIDDWLDPDSQHYKPVLASAIFHYSARKAKDERLEVCISTPEMEEAAWRYGHEGQLLLDGTFGVTNSPLLPFIVMVVDEANKGIPVAFLLFSAPTGNQQSSAGSLTPRLAVPVLPRHIVYSANGNHRYRHEGTRGPAGCFCGHLALDLSLPPQALVIDLRDRLRHFEQLLLQQPNETAARAFIARERATLETALKAANGGSLPDIAINVFKHLDYLGDGFWLRLAFSTAGLMLVESRRHGLQWCVEELALAGLEAWRSPSPSRRLRERPRYQSRGRLTALTVATTPTAALADDIRDAWKSVLVDGDEATSESGDENAASEGSEDVETTTELLTPLILPPLDAAPLMSADSTSIQSASQTSTPSAADAFEAQAHSRFFFEINKVKHVLDCCLDAFKSLQNPAAFTEQQMATISGLERHVHEASNSNYTAL</sequence>
<dbReference type="Proteomes" id="UP000636479">
    <property type="component" value="Unassembled WGS sequence"/>
</dbReference>
<evidence type="ECO:0000256" key="1">
    <source>
        <dbReference type="SAM" id="MobiDB-lite"/>
    </source>
</evidence>
<dbReference type="GeneID" id="59350282"/>
<accession>A0A8H6S5F5</accession>
<proteinExistence type="predicted"/>
<dbReference type="RefSeq" id="XP_037215598.1">
    <property type="nucleotide sequence ID" value="XM_037367766.1"/>
</dbReference>